<evidence type="ECO:0000256" key="4">
    <source>
        <dbReference type="ARBA" id="ARBA00022989"/>
    </source>
</evidence>
<evidence type="ECO:0000256" key="1">
    <source>
        <dbReference type="ARBA" id="ARBA00004473"/>
    </source>
</evidence>
<evidence type="ECO:0000256" key="7">
    <source>
        <dbReference type="ARBA" id="ARBA00032957"/>
    </source>
</evidence>
<evidence type="ECO:0000256" key="6">
    <source>
        <dbReference type="ARBA" id="ARBA00031700"/>
    </source>
</evidence>
<dbReference type="RefSeq" id="XP_011207442.2">
    <property type="nucleotide sequence ID" value="XM_011209140.4"/>
</dbReference>
<keyword evidence="5 8" id="KW-0472">Membrane</keyword>
<dbReference type="PANTHER" id="PTHR31040">
    <property type="entry name" value="NURIM"/>
    <property type="match status" value="1"/>
</dbReference>
<keyword evidence="9" id="KW-1185">Reference proteome</keyword>
<dbReference type="OrthoDB" id="10050858at2759"/>
<dbReference type="PANTHER" id="PTHR31040:SF1">
    <property type="entry name" value="NURIM"/>
    <property type="match status" value="1"/>
</dbReference>
<comment type="similarity">
    <text evidence="2">Belongs to the nurim family.</text>
</comment>
<dbReference type="GeneID" id="105229066"/>
<sequence>MVSLKQILVFLLSIGVFVYTFYVVGTFMLFMSRPRNVPKIYVWVFNLLDNKSRLETSFGPIVYDTLYIIGFILQHSCMKSALVKGLLEKLGLAAAERSIYCLTSSLSLHYLIRNWLPAQSIVLWQVDVSSSNVLWWTFALVHAFAWMIIYGGSLIMDLPEILGVKQAYYDMKDYAQPIAYKSFRLRHLYTHVRHPSFVGLSAIFWVTNLMTIDRFLLASLMTSYMYLAWSTDRSDVAYQRNQLQRKVQELRNQ</sequence>
<evidence type="ECO:0000256" key="2">
    <source>
        <dbReference type="ARBA" id="ARBA00010631"/>
    </source>
</evidence>
<dbReference type="KEGG" id="bdr:105229066"/>
<comment type="subcellular location">
    <subcellularLocation>
        <location evidence="1">Nucleus inner membrane</location>
        <topology evidence="1">Multi-pass membrane protein</topology>
    </subcellularLocation>
</comment>
<feature type="transmembrane region" description="Helical" evidence="8">
    <location>
        <begin position="6"/>
        <end position="30"/>
    </location>
</feature>
<dbReference type="Proteomes" id="UP001652620">
    <property type="component" value="Chromosome 5"/>
</dbReference>
<dbReference type="FunCoup" id="A0A6I9VAY3">
    <property type="interactions" value="694"/>
</dbReference>
<gene>
    <name evidence="10" type="primary">LOC105229066</name>
</gene>
<protein>
    <recommendedName>
        <fullName evidence="7">Nuclear envelope membrane protein</fullName>
    </recommendedName>
    <alternativeName>
        <fullName evidence="6">Nuclear rim protein</fullName>
    </alternativeName>
</protein>
<proteinExistence type="inferred from homology"/>
<evidence type="ECO:0000256" key="3">
    <source>
        <dbReference type="ARBA" id="ARBA00022692"/>
    </source>
</evidence>
<dbReference type="GO" id="GO:0005637">
    <property type="term" value="C:nuclear inner membrane"/>
    <property type="evidence" value="ECO:0007669"/>
    <property type="project" value="UniProtKB-SubCell"/>
</dbReference>
<dbReference type="AlphaFoldDB" id="A0A6I9VAY3"/>
<evidence type="ECO:0000313" key="9">
    <source>
        <dbReference type="Proteomes" id="UP001652620"/>
    </source>
</evidence>
<evidence type="ECO:0000313" key="10">
    <source>
        <dbReference type="RefSeq" id="XP_011207442.2"/>
    </source>
</evidence>
<accession>A0A6I9VAY3</accession>
<feature type="transmembrane region" description="Helical" evidence="8">
    <location>
        <begin position="133"/>
        <end position="156"/>
    </location>
</feature>
<name>A0A6I9VAY3_BACDO</name>
<keyword evidence="3 8" id="KW-0812">Transmembrane</keyword>
<dbReference type="InterPro" id="IPR033580">
    <property type="entry name" value="Nurim-like"/>
</dbReference>
<reference evidence="10" key="1">
    <citation type="submission" date="2025-08" db="UniProtKB">
        <authorList>
            <consortium name="RefSeq"/>
        </authorList>
    </citation>
    <scope>IDENTIFICATION</scope>
    <source>
        <tissue evidence="10">Adult</tissue>
    </source>
</reference>
<keyword evidence="4 8" id="KW-1133">Transmembrane helix</keyword>
<dbReference type="InParanoid" id="A0A6I9VAY3"/>
<evidence type="ECO:0000256" key="8">
    <source>
        <dbReference type="SAM" id="Phobius"/>
    </source>
</evidence>
<evidence type="ECO:0000256" key="5">
    <source>
        <dbReference type="ARBA" id="ARBA00023136"/>
    </source>
</evidence>
<organism evidence="9 10">
    <name type="scientific">Bactrocera dorsalis</name>
    <name type="common">Oriental fruit fly</name>
    <name type="synonym">Dacus dorsalis</name>
    <dbReference type="NCBI Taxonomy" id="27457"/>
    <lineage>
        <taxon>Eukaryota</taxon>
        <taxon>Metazoa</taxon>
        <taxon>Ecdysozoa</taxon>
        <taxon>Arthropoda</taxon>
        <taxon>Hexapoda</taxon>
        <taxon>Insecta</taxon>
        <taxon>Pterygota</taxon>
        <taxon>Neoptera</taxon>
        <taxon>Endopterygota</taxon>
        <taxon>Diptera</taxon>
        <taxon>Brachycera</taxon>
        <taxon>Muscomorpha</taxon>
        <taxon>Tephritoidea</taxon>
        <taxon>Tephritidae</taxon>
        <taxon>Bactrocera</taxon>
        <taxon>Bactrocera</taxon>
    </lineage>
</organism>
<feature type="transmembrane region" description="Helical" evidence="8">
    <location>
        <begin position="197"/>
        <end position="217"/>
    </location>
</feature>